<evidence type="ECO:0000313" key="1">
    <source>
        <dbReference type="EMBL" id="GEU60947.1"/>
    </source>
</evidence>
<reference evidence="1" key="1">
    <citation type="journal article" date="2019" name="Sci. Rep.">
        <title>Draft genome of Tanacetum cinerariifolium, the natural source of mosquito coil.</title>
        <authorList>
            <person name="Yamashiro T."/>
            <person name="Shiraishi A."/>
            <person name="Satake H."/>
            <person name="Nakayama K."/>
        </authorList>
    </citation>
    <scope>NUCLEOTIDE SEQUENCE</scope>
</reference>
<gene>
    <name evidence="1" type="ORF">Tci_032925</name>
</gene>
<accession>A0A6L2LIU8</accession>
<sequence>MSGVVPAECGRVYQALVECHRRIPAGASRDAACRHLNKSLGECMIGFICPEESSVVKSLCGNNKGTSLKRSQCQQAQISLAACIQSHQHP</sequence>
<comment type="caution">
    <text evidence="1">The sequence shown here is derived from an EMBL/GenBank/DDBJ whole genome shotgun (WGS) entry which is preliminary data.</text>
</comment>
<proteinExistence type="predicted"/>
<name>A0A6L2LIU8_TANCI</name>
<organism evidence="1">
    <name type="scientific">Tanacetum cinerariifolium</name>
    <name type="common">Dalmatian daisy</name>
    <name type="synonym">Chrysanthemum cinerariifolium</name>
    <dbReference type="NCBI Taxonomy" id="118510"/>
    <lineage>
        <taxon>Eukaryota</taxon>
        <taxon>Viridiplantae</taxon>
        <taxon>Streptophyta</taxon>
        <taxon>Embryophyta</taxon>
        <taxon>Tracheophyta</taxon>
        <taxon>Spermatophyta</taxon>
        <taxon>Magnoliopsida</taxon>
        <taxon>eudicotyledons</taxon>
        <taxon>Gunneridae</taxon>
        <taxon>Pentapetalae</taxon>
        <taxon>asterids</taxon>
        <taxon>campanulids</taxon>
        <taxon>Asterales</taxon>
        <taxon>Asteraceae</taxon>
        <taxon>Asteroideae</taxon>
        <taxon>Anthemideae</taxon>
        <taxon>Anthemidinae</taxon>
        <taxon>Tanacetum</taxon>
    </lineage>
</organism>
<protein>
    <submittedName>
        <fullName evidence="1">Cytochrome c oxidase biogenesis protein Cmc1-like protein</fullName>
    </submittedName>
</protein>
<dbReference type="AlphaFoldDB" id="A0A6L2LIU8"/>
<dbReference type="EMBL" id="BKCJ010004421">
    <property type="protein sequence ID" value="GEU60947.1"/>
    <property type="molecule type" value="Genomic_DNA"/>
</dbReference>